<dbReference type="SMART" id="SM00387">
    <property type="entry name" value="HATPase_c"/>
    <property type="match status" value="1"/>
</dbReference>
<keyword evidence="17" id="KW-1185">Reference proteome</keyword>
<dbReference type="InterPro" id="IPR005467">
    <property type="entry name" value="His_kinase_dom"/>
</dbReference>
<dbReference type="OrthoDB" id="9813151at2"/>
<feature type="chain" id="PRO_5020242785" description="histidine kinase" evidence="14">
    <location>
        <begin position="19"/>
        <end position="552"/>
    </location>
</feature>
<dbReference type="Pfam" id="PF00512">
    <property type="entry name" value="HisKA"/>
    <property type="match status" value="1"/>
</dbReference>
<dbReference type="PANTHER" id="PTHR45453:SF1">
    <property type="entry name" value="PHOSPHATE REGULON SENSOR PROTEIN PHOR"/>
    <property type="match status" value="1"/>
</dbReference>
<dbReference type="CDD" id="cd00082">
    <property type="entry name" value="HisKA"/>
    <property type="match status" value="1"/>
</dbReference>
<dbReference type="Pfam" id="PF02518">
    <property type="entry name" value="HATPase_c"/>
    <property type="match status" value="1"/>
</dbReference>
<evidence type="ECO:0000256" key="8">
    <source>
        <dbReference type="ARBA" id="ARBA00022777"/>
    </source>
</evidence>
<dbReference type="SUPFAM" id="SSF55874">
    <property type="entry name" value="ATPase domain of HSP90 chaperone/DNA topoisomerase II/histidine kinase"/>
    <property type="match status" value="1"/>
</dbReference>
<dbReference type="InterPro" id="IPR003661">
    <property type="entry name" value="HisK_dim/P_dom"/>
</dbReference>
<dbReference type="CDD" id="cd00075">
    <property type="entry name" value="HATPase"/>
    <property type="match status" value="1"/>
</dbReference>
<evidence type="ECO:0000256" key="14">
    <source>
        <dbReference type="SAM" id="SignalP"/>
    </source>
</evidence>
<dbReference type="PRINTS" id="PR00344">
    <property type="entry name" value="BCTRLSENSOR"/>
</dbReference>
<comment type="subcellular location">
    <subcellularLocation>
        <location evidence="2">Cell membrane</location>
    </subcellularLocation>
</comment>
<evidence type="ECO:0000259" key="15">
    <source>
        <dbReference type="PROSITE" id="PS50109"/>
    </source>
</evidence>
<dbReference type="SUPFAM" id="SSF55785">
    <property type="entry name" value="PYP-like sensor domain (PAS domain)"/>
    <property type="match status" value="1"/>
</dbReference>
<evidence type="ECO:0000256" key="12">
    <source>
        <dbReference type="SAM" id="Coils"/>
    </source>
</evidence>
<dbReference type="AlphaFoldDB" id="A0A4V2F7Q2"/>
<dbReference type="Proteomes" id="UP000292927">
    <property type="component" value="Unassembled WGS sequence"/>
</dbReference>
<evidence type="ECO:0000256" key="11">
    <source>
        <dbReference type="ARBA" id="ARBA00023136"/>
    </source>
</evidence>
<evidence type="ECO:0000313" key="17">
    <source>
        <dbReference type="Proteomes" id="UP000292927"/>
    </source>
</evidence>
<dbReference type="InterPro" id="IPR003594">
    <property type="entry name" value="HATPase_dom"/>
</dbReference>
<dbReference type="SUPFAM" id="SSF47384">
    <property type="entry name" value="Homodimeric domain of signal transducing histidine kinase"/>
    <property type="match status" value="1"/>
</dbReference>
<keyword evidence="9" id="KW-0067">ATP-binding</keyword>
<dbReference type="RefSeq" id="WP_130435215.1">
    <property type="nucleotide sequence ID" value="NZ_SGXF01000003.1"/>
</dbReference>
<reference evidence="16 17" key="1">
    <citation type="submission" date="2019-02" db="EMBL/GenBank/DDBJ databases">
        <title>Genomic Encyclopedia of Type Strains, Phase IV (KMG-IV): sequencing the most valuable type-strain genomes for metagenomic binning, comparative biology and taxonomic classification.</title>
        <authorList>
            <person name="Goeker M."/>
        </authorList>
    </citation>
    <scope>NUCLEOTIDE SEQUENCE [LARGE SCALE GENOMIC DNA]</scope>
    <source>
        <strain evidence="16 17">DSM 29486</strain>
    </source>
</reference>
<dbReference type="EC" id="2.7.13.3" evidence="3"/>
<keyword evidence="4" id="KW-1003">Cell membrane</keyword>
<evidence type="ECO:0000313" key="16">
    <source>
        <dbReference type="EMBL" id="RZT00610.1"/>
    </source>
</evidence>
<dbReference type="GO" id="GO:0005524">
    <property type="term" value="F:ATP binding"/>
    <property type="evidence" value="ECO:0007669"/>
    <property type="project" value="UniProtKB-KW"/>
</dbReference>
<name>A0A4V2F7Q2_9FIRM</name>
<dbReference type="GO" id="GO:0005886">
    <property type="term" value="C:plasma membrane"/>
    <property type="evidence" value="ECO:0007669"/>
    <property type="project" value="UniProtKB-SubCell"/>
</dbReference>
<comment type="caution">
    <text evidence="16">The sequence shown here is derived from an EMBL/GenBank/DDBJ whole genome shotgun (WGS) entry which is preliminary data.</text>
</comment>
<keyword evidence="7" id="KW-0547">Nucleotide-binding</keyword>
<keyword evidence="11 13" id="KW-0472">Membrane</keyword>
<evidence type="ECO:0000256" key="2">
    <source>
        <dbReference type="ARBA" id="ARBA00004236"/>
    </source>
</evidence>
<evidence type="ECO:0000256" key="13">
    <source>
        <dbReference type="SAM" id="Phobius"/>
    </source>
</evidence>
<feature type="domain" description="Histidine kinase" evidence="15">
    <location>
        <begin position="338"/>
        <end position="552"/>
    </location>
</feature>
<dbReference type="FunFam" id="1.10.287.130:FF:000008">
    <property type="entry name" value="Two-component sensor histidine kinase"/>
    <property type="match status" value="1"/>
</dbReference>
<organism evidence="16 17">
    <name type="scientific">Cuneatibacter caecimuris</name>
    <dbReference type="NCBI Taxonomy" id="1796618"/>
    <lineage>
        <taxon>Bacteria</taxon>
        <taxon>Bacillati</taxon>
        <taxon>Bacillota</taxon>
        <taxon>Clostridia</taxon>
        <taxon>Lachnospirales</taxon>
        <taxon>Lachnospiraceae</taxon>
        <taxon>Cuneatibacter</taxon>
    </lineage>
</organism>
<feature type="transmembrane region" description="Helical" evidence="13">
    <location>
        <begin position="142"/>
        <end position="169"/>
    </location>
</feature>
<proteinExistence type="predicted"/>
<dbReference type="InterPro" id="IPR035965">
    <property type="entry name" value="PAS-like_dom_sf"/>
</dbReference>
<dbReference type="PROSITE" id="PS50109">
    <property type="entry name" value="HIS_KIN"/>
    <property type="match status" value="1"/>
</dbReference>
<dbReference type="Gene3D" id="3.30.450.20">
    <property type="entry name" value="PAS domain"/>
    <property type="match status" value="1"/>
</dbReference>
<protein>
    <recommendedName>
        <fullName evidence="3">histidine kinase</fullName>
        <ecNumber evidence="3">2.7.13.3</ecNumber>
    </recommendedName>
</protein>
<evidence type="ECO:0000256" key="6">
    <source>
        <dbReference type="ARBA" id="ARBA00022679"/>
    </source>
</evidence>
<sequence length="552" mass="61458">MTRRIFKAVFATSFAALAAVLILTTAVLYQYFTGEQRRELHDEAAYLAAGVEADGLNYLNIAGKGNTRITWVAGDGAVLFDNQADVGEMENHGTRQEIRLALENGTGESSRYSSTLAKETYNYAVRLNDGTVLRVSRTDFSIFSIIMGMLSPVAVVAFLVLVGSGILAARLAKSIVRPINDIDPEHPDMAQTYPELDPLLQRIARQNRLIREQMEELKQRQQEFSEITDNMSEGLLVLSPAAEIISYNRSAREILGMEYTGKRQSVFVWNRSQALRDAVEKAQKGQHCEENLELDGHVYQLIANPVSRNDEIVGMLLLVLDVTEKERWDSLRREFTANVSHELKTPLTSISGYAEMMKEGLVPAEDMGEMAERIYHEARRLMALVGDVIELSRLDAGGAGQEMEILDLAALAAQVAEPLSASAQKREISIKLETEPVTVRGIPRVLEEMIYNLCDNAVKYNKQGGSVLIQVRRIGKGARLVVEDTGIGIPFEDQERVFERFYRVDKSHSREMGGTGLGLSIVKHGAMIHNARLRLDSEPGKGTRIQVDFPFV</sequence>
<evidence type="ECO:0000256" key="5">
    <source>
        <dbReference type="ARBA" id="ARBA00022553"/>
    </source>
</evidence>
<dbReference type="Gene3D" id="1.10.287.130">
    <property type="match status" value="1"/>
</dbReference>
<accession>A0A4V2F7Q2</accession>
<gene>
    <name evidence="16" type="ORF">EV209_1934</name>
</gene>
<dbReference type="InterPro" id="IPR036890">
    <property type="entry name" value="HATPase_C_sf"/>
</dbReference>
<evidence type="ECO:0000256" key="10">
    <source>
        <dbReference type="ARBA" id="ARBA00023012"/>
    </source>
</evidence>
<evidence type="ECO:0000256" key="1">
    <source>
        <dbReference type="ARBA" id="ARBA00000085"/>
    </source>
</evidence>
<keyword evidence="6" id="KW-0808">Transferase</keyword>
<evidence type="ECO:0000256" key="3">
    <source>
        <dbReference type="ARBA" id="ARBA00012438"/>
    </source>
</evidence>
<keyword evidence="10" id="KW-0902">Two-component regulatory system</keyword>
<dbReference type="SMART" id="SM00388">
    <property type="entry name" value="HisKA"/>
    <property type="match status" value="1"/>
</dbReference>
<keyword evidence="8 16" id="KW-0418">Kinase</keyword>
<feature type="signal peptide" evidence="14">
    <location>
        <begin position="1"/>
        <end position="18"/>
    </location>
</feature>
<dbReference type="InterPro" id="IPR050351">
    <property type="entry name" value="BphY/WalK/GraS-like"/>
</dbReference>
<keyword evidence="5" id="KW-0597">Phosphoprotein</keyword>
<dbReference type="GO" id="GO:0000155">
    <property type="term" value="F:phosphorelay sensor kinase activity"/>
    <property type="evidence" value="ECO:0007669"/>
    <property type="project" value="InterPro"/>
</dbReference>
<dbReference type="EMBL" id="SGXF01000003">
    <property type="protein sequence ID" value="RZT00610.1"/>
    <property type="molecule type" value="Genomic_DNA"/>
</dbReference>
<evidence type="ECO:0000256" key="4">
    <source>
        <dbReference type="ARBA" id="ARBA00022475"/>
    </source>
</evidence>
<evidence type="ECO:0000256" key="7">
    <source>
        <dbReference type="ARBA" id="ARBA00022741"/>
    </source>
</evidence>
<evidence type="ECO:0000256" key="9">
    <source>
        <dbReference type="ARBA" id="ARBA00022840"/>
    </source>
</evidence>
<dbReference type="FunFam" id="3.30.565.10:FF:000006">
    <property type="entry name" value="Sensor histidine kinase WalK"/>
    <property type="match status" value="1"/>
</dbReference>
<dbReference type="PANTHER" id="PTHR45453">
    <property type="entry name" value="PHOSPHATE REGULON SENSOR PROTEIN PHOR"/>
    <property type="match status" value="1"/>
</dbReference>
<dbReference type="InterPro" id="IPR004358">
    <property type="entry name" value="Sig_transdc_His_kin-like_C"/>
</dbReference>
<keyword evidence="13" id="KW-1133">Transmembrane helix</keyword>
<keyword evidence="13" id="KW-0812">Transmembrane</keyword>
<dbReference type="GO" id="GO:0004721">
    <property type="term" value="F:phosphoprotein phosphatase activity"/>
    <property type="evidence" value="ECO:0007669"/>
    <property type="project" value="TreeGrafter"/>
</dbReference>
<dbReference type="InterPro" id="IPR036097">
    <property type="entry name" value="HisK_dim/P_sf"/>
</dbReference>
<keyword evidence="14" id="KW-0732">Signal</keyword>
<dbReference type="Gene3D" id="3.30.565.10">
    <property type="entry name" value="Histidine kinase-like ATPase, C-terminal domain"/>
    <property type="match status" value="1"/>
</dbReference>
<keyword evidence="12" id="KW-0175">Coiled coil</keyword>
<dbReference type="GO" id="GO:0016036">
    <property type="term" value="P:cellular response to phosphate starvation"/>
    <property type="evidence" value="ECO:0007669"/>
    <property type="project" value="TreeGrafter"/>
</dbReference>
<feature type="coiled-coil region" evidence="12">
    <location>
        <begin position="200"/>
        <end position="230"/>
    </location>
</feature>
<comment type="catalytic activity">
    <reaction evidence="1">
        <text>ATP + protein L-histidine = ADP + protein N-phospho-L-histidine.</text>
        <dbReference type="EC" id="2.7.13.3"/>
    </reaction>
</comment>